<evidence type="ECO:0000313" key="2">
    <source>
        <dbReference type="Proteomes" id="UP000051166"/>
    </source>
</evidence>
<accession>A0A0R1UWF4</accession>
<proteinExistence type="predicted"/>
<dbReference type="EMBL" id="AZFQ01000052">
    <property type="protein sequence ID" value="KRL97553.1"/>
    <property type="molecule type" value="Genomic_DNA"/>
</dbReference>
<dbReference type="AlphaFoldDB" id="A0A0R1UWF4"/>
<organism evidence="1 2">
    <name type="scientific">Liquorilactobacillus satsumensis DSM 16230 = JCM 12392</name>
    <dbReference type="NCBI Taxonomy" id="1423801"/>
    <lineage>
        <taxon>Bacteria</taxon>
        <taxon>Bacillati</taxon>
        <taxon>Bacillota</taxon>
        <taxon>Bacilli</taxon>
        <taxon>Lactobacillales</taxon>
        <taxon>Lactobacillaceae</taxon>
        <taxon>Liquorilactobacillus</taxon>
    </lineage>
</organism>
<dbReference type="OrthoDB" id="2296699at2"/>
<gene>
    <name evidence="1" type="ORF">FD50_GL001539</name>
</gene>
<reference evidence="1 2" key="1">
    <citation type="journal article" date="2015" name="Genome Announc.">
        <title>Expanding the biotechnology potential of lactobacilli through comparative genomics of 213 strains and associated genera.</title>
        <authorList>
            <person name="Sun Z."/>
            <person name="Harris H.M."/>
            <person name="McCann A."/>
            <person name="Guo C."/>
            <person name="Argimon S."/>
            <person name="Zhang W."/>
            <person name="Yang X."/>
            <person name="Jeffery I.B."/>
            <person name="Cooney J.C."/>
            <person name="Kagawa T.F."/>
            <person name="Liu W."/>
            <person name="Song Y."/>
            <person name="Salvetti E."/>
            <person name="Wrobel A."/>
            <person name="Rasinkangas P."/>
            <person name="Parkhill J."/>
            <person name="Rea M.C."/>
            <person name="O'Sullivan O."/>
            <person name="Ritari J."/>
            <person name="Douillard F.P."/>
            <person name="Paul Ross R."/>
            <person name="Yang R."/>
            <person name="Briner A.E."/>
            <person name="Felis G.E."/>
            <person name="de Vos W.M."/>
            <person name="Barrangou R."/>
            <person name="Klaenhammer T.R."/>
            <person name="Caufield P.W."/>
            <person name="Cui Y."/>
            <person name="Zhang H."/>
            <person name="O'Toole P.W."/>
        </authorList>
    </citation>
    <scope>NUCLEOTIDE SEQUENCE [LARGE SCALE GENOMIC DNA]</scope>
    <source>
        <strain evidence="1 2">DSM 16230</strain>
    </source>
</reference>
<evidence type="ECO:0000313" key="1">
    <source>
        <dbReference type="EMBL" id="KRL97553.1"/>
    </source>
</evidence>
<dbReference type="GeneID" id="98308836"/>
<keyword evidence="2" id="KW-1185">Reference proteome</keyword>
<dbReference type="PATRIC" id="fig|1423801.4.peg.1577"/>
<dbReference type="Proteomes" id="UP000051166">
    <property type="component" value="Unassembled WGS sequence"/>
</dbReference>
<name>A0A0R1UWF4_9LACO</name>
<sequence length="95" mass="10545">MVTLLDFEFIKEFLYFISCSSLQDGPSEKEVLAFALSKGISKHELGYIEILLYEAQFTTKKPLQIEGHFVSLSPGKITAIGQKSVNSDSDNVISL</sequence>
<comment type="caution">
    <text evidence="1">The sequence shown here is derived from an EMBL/GenBank/DDBJ whole genome shotgun (WGS) entry which is preliminary data.</text>
</comment>
<protein>
    <submittedName>
        <fullName evidence="1">Uncharacterized protein</fullName>
    </submittedName>
</protein>
<dbReference type="RefSeq" id="WP_156653532.1">
    <property type="nucleotide sequence ID" value="NZ_AZFQ01000052.1"/>
</dbReference>